<dbReference type="PROSITE" id="PS51819">
    <property type="entry name" value="VOC"/>
    <property type="match status" value="2"/>
</dbReference>
<dbReference type="FunFam" id="3.10.180.10:FF:000034">
    <property type="entry name" value="Glyoxalase/Bleomycin resistance protein/Dihydroxybiphenyl dioxygenase"/>
    <property type="match status" value="1"/>
</dbReference>
<keyword evidence="1" id="KW-0479">Metal-binding</keyword>
<dbReference type="GO" id="GO:0004493">
    <property type="term" value="F:methylmalonyl-CoA epimerase activity"/>
    <property type="evidence" value="ECO:0007669"/>
    <property type="project" value="TreeGrafter"/>
</dbReference>
<dbReference type="GO" id="GO:0046872">
    <property type="term" value="F:metal ion binding"/>
    <property type="evidence" value="ECO:0007669"/>
    <property type="project" value="UniProtKB-KW"/>
</dbReference>
<dbReference type="HOGENOM" id="CLU_052361_0_1_1"/>
<feature type="domain" description="VOC" evidence="2">
    <location>
        <begin position="175"/>
        <end position="306"/>
    </location>
</feature>
<dbReference type="InterPro" id="IPR037523">
    <property type="entry name" value="VOC_core"/>
</dbReference>
<organism evidence="3 4">
    <name type="scientific">Oidiodendron maius (strain Zn)</name>
    <dbReference type="NCBI Taxonomy" id="913774"/>
    <lineage>
        <taxon>Eukaryota</taxon>
        <taxon>Fungi</taxon>
        <taxon>Dikarya</taxon>
        <taxon>Ascomycota</taxon>
        <taxon>Pezizomycotina</taxon>
        <taxon>Leotiomycetes</taxon>
        <taxon>Leotiomycetes incertae sedis</taxon>
        <taxon>Myxotrichaceae</taxon>
        <taxon>Oidiodendron</taxon>
    </lineage>
</organism>
<protein>
    <recommendedName>
        <fullName evidence="2">VOC domain-containing protein</fullName>
    </recommendedName>
</protein>
<reference evidence="3 4" key="1">
    <citation type="submission" date="2014-04" db="EMBL/GenBank/DDBJ databases">
        <authorList>
            <consortium name="DOE Joint Genome Institute"/>
            <person name="Kuo A."/>
            <person name="Martino E."/>
            <person name="Perotto S."/>
            <person name="Kohler A."/>
            <person name="Nagy L.G."/>
            <person name="Floudas D."/>
            <person name="Copeland A."/>
            <person name="Barry K.W."/>
            <person name="Cichocki N."/>
            <person name="Veneault-Fourrey C."/>
            <person name="LaButti K."/>
            <person name="Lindquist E.A."/>
            <person name="Lipzen A."/>
            <person name="Lundell T."/>
            <person name="Morin E."/>
            <person name="Murat C."/>
            <person name="Sun H."/>
            <person name="Tunlid A."/>
            <person name="Henrissat B."/>
            <person name="Grigoriev I.V."/>
            <person name="Hibbett D.S."/>
            <person name="Martin F."/>
            <person name="Nordberg H.P."/>
            <person name="Cantor M.N."/>
            <person name="Hua S.X."/>
        </authorList>
    </citation>
    <scope>NUCLEOTIDE SEQUENCE [LARGE SCALE GENOMIC DNA]</scope>
    <source>
        <strain evidence="3 4">Zn</strain>
    </source>
</reference>
<dbReference type="PANTHER" id="PTHR43048:SF3">
    <property type="entry name" value="METHYLMALONYL-COA EPIMERASE, MITOCHONDRIAL"/>
    <property type="match status" value="1"/>
</dbReference>
<accession>A0A0C3C8S0</accession>
<dbReference type="SUPFAM" id="SSF54593">
    <property type="entry name" value="Glyoxalase/Bleomycin resistance protein/Dihydroxybiphenyl dioxygenase"/>
    <property type="match status" value="1"/>
</dbReference>
<dbReference type="InParanoid" id="A0A0C3C8S0"/>
<evidence type="ECO:0000313" key="3">
    <source>
        <dbReference type="EMBL" id="KIM95298.1"/>
    </source>
</evidence>
<evidence type="ECO:0000313" key="4">
    <source>
        <dbReference type="Proteomes" id="UP000054321"/>
    </source>
</evidence>
<evidence type="ECO:0000259" key="2">
    <source>
        <dbReference type="PROSITE" id="PS51819"/>
    </source>
</evidence>
<dbReference type="OrthoDB" id="3360610at2759"/>
<keyword evidence="4" id="KW-1185">Reference proteome</keyword>
<dbReference type="InterPro" id="IPR051785">
    <property type="entry name" value="MMCE/EMCE_epimerase"/>
</dbReference>
<dbReference type="InterPro" id="IPR029068">
    <property type="entry name" value="Glyas_Bleomycin-R_OHBP_Dase"/>
</dbReference>
<feature type="domain" description="VOC" evidence="2">
    <location>
        <begin position="28"/>
        <end position="136"/>
    </location>
</feature>
<evidence type="ECO:0000256" key="1">
    <source>
        <dbReference type="ARBA" id="ARBA00022723"/>
    </source>
</evidence>
<dbReference type="Proteomes" id="UP000054321">
    <property type="component" value="Unassembled WGS sequence"/>
</dbReference>
<dbReference type="GO" id="GO:0005739">
    <property type="term" value="C:mitochondrion"/>
    <property type="evidence" value="ECO:0007669"/>
    <property type="project" value="TreeGrafter"/>
</dbReference>
<reference evidence="4" key="2">
    <citation type="submission" date="2015-01" db="EMBL/GenBank/DDBJ databases">
        <title>Evolutionary Origins and Diversification of the Mycorrhizal Mutualists.</title>
        <authorList>
            <consortium name="DOE Joint Genome Institute"/>
            <consortium name="Mycorrhizal Genomics Consortium"/>
            <person name="Kohler A."/>
            <person name="Kuo A."/>
            <person name="Nagy L.G."/>
            <person name="Floudas D."/>
            <person name="Copeland A."/>
            <person name="Barry K.W."/>
            <person name="Cichocki N."/>
            <person name="Veneault-Fourrey C."/>
            <person name="LaButti K."/>
            <person name="Lindquist E.A."/>
            <person name="Lipzen A."/>
            <person name="Lundell T."/>
            <person name="Morin E."/>
            <person name="Murat C."/>
            <person name="Riley R."/>
            <person name="Ohm R."/>
            <person name="Sun H."/>
            <person name="Tunlid A."/>
            <person name="Henrissat B."/>
            <person name="Grigoriev I.V."/>
            <person name="Hibbett D.S."/>
            <person name="Martin F."/>
        </authorList>
    </citation>
    <scope>NUCLEOTIDE SEQUENCE [LARGE SCALE GENOMIC DNA]</scope>
    <source>
        <strain evidence="4">Zn</strain>
    </source>
</reference>
<dbReference type="Gene3D" id="3.10.180.10">
    <property type="entry name" value="2,3-Dihydroxybiphenyl 1,2-Dioxygenase, domain 1"/>
    <property type="match status" value="2"/>
</dbReference>
<dbReference type="PANTHER" id="PTHR43048">
    <property type="entry name" value="METHYLMALONYL-COA EPIMERASE"/>
    <property type="match status" value="1"/>
</dbReference>
<dbReference type="EMBL" id="KN832887">
    <property type="protein sequence ID" value="KIM95298.1"/>
    <property type="molecule type" value="Genomic_DNA"/>
</dbReference>
<gene>
    <name evidence="3" type="ORF">OIDMADRAFT_45226</name>
</gene>
<proteinExistence type="predicted"/>
<sequence>MTGWDRLSINDWKARENIDESSQIRLVRLSHMRYQHPDLTVISQFLQDFGMHLVKQTEDKIWWRGYSNQPYVYVVEKGDEMKFLGGAFEVESFADLEKAARMLGATEIEELTDAPGGGSRVTIFDPEGFPVNLVFGQEMAETGKLPEKLIYNWEQDKPREGAFQRFSTGPAAVHKLGHYGQCVVDFQTQVKFYTHTFNLVPSDFLLIPHPNAKSPEEKLEVGFFGHIDRGDEYVDHHSFFMTKNHVSHVHHASFEVHDFDTQLLGHHWLAKKNYKSVWGVGRHVLGSQIFDYWWDPTGFMIEHYADGDMVNKDTPIGFGPAGSESLAVWGPDMPLDFLE</sequence>
<dbReference type="AlphaFoldDB" id="A0A0C3C8S0"/>
<dbReference type="FunFam" id="3.10.180.10:FF:000039">
    <property type="entry name" value="Trihydroxytoluene oxygenase (AFU_orthologue AFUA_8G02470)"/>
    <property type="match status" value="1"/>
</dbReference>
<dbReference type="CDD" id="cd07267">
    <property type="entry name" value="THT_Oxygenase_N"/>
    <property type="match status" value="1"/>
</dbReference>
<name>A0A0C3C8S0_OIDMZ</name>
<dbReference type="GO" id="GO:0046491">
    <property type="term" value="P:L-methylmalonyl-CoA metabolic process"/>
    <property type="evidence" value="ECO:0007669"/>
    <property type="project" value="TreeGrafter"/>
</dbReference>